<dbReference type="OrthoDB" id="1095921at2"/>
<dbReference type="AlphaFoldDB" id="A0A4V2KR80"/>
<evidence type="ECO:0000313" key="1">
    <source>
        <dbReference type="EMBL" id="TBW21428.1"/>
    </source>
</evidence>
<protein>
    <submittedName>
        <fullName evidence="1">DUF2971 domain-containing protein</fullName>
    </submittedName>
</protein>
<keyword evidence="2" id="KW-1185">Reference proteome</keyword>
<evidence type="ECO:0000313" key="2">
    <source>
        <dbReference type="Proteomes" id="UP000293036"/>
    </source>
</evidence>
<gene>
    <name evidence="1" type="ORF">EZJ44_05630</name>
</gene>
<dbReference type="Pfam" id="PF11185">
    <property type="entry name" value="DUF2971"/>
    <property type="match status" value="1"/>
</dbReference>
<dbReference type="EMBL" id="SJDT01000004">
    <property type="protein sequence ID" value="TBW21428.1"/>
    <property type="molecule type" value="Genomic_DNA"/>
</dbReference>
<reference evidence="1 2" key="1">
    <citation type="submission" date="2019-02" db="EMBL/GenBank/DDBJ databases">
        <title>Arcanobacterium bovis sp. nov., isolated from the milk of a cow with mastitis.</title>
        <authorList>
            <person name="Sammra O."/>
            <person name="Foster G."/>
            <person name="Hassan A."/>
            <person name="Alssahen M."/>
            <person name="Laemmler C."/>
            <person name="Borowiak M."/>
            <person name="Malorny B."/>
            <person name="Abdulmawjood A."/>
        </authorList>
    </citation>
    <scope>NUCLEOTIDE SEQUENCE [LARGE SCALE GENOMIC DNA]</scope>
    <source>
        <strain evidence="1 2">C605018/01/1</strain>
    </source>
</reference>
<sequence length="352" mass="40229">MKRTRVGKNTSKFKVFSEVEEIKSNVRTQAIIETDDSNEILWHYTSVESAVSILQSGQIWASQLGSMNDSQEISFPLHTIRDYILDAMDNASYLYIKGIDDVDPSEFEFDKQYLRDFLYYHPDLKPDRLYPYELNLYASCFCAERDSTVQWHGYASNSGVALGFDKHKLRSAIKTQKDFSLKEVVYPDSFNEIQEDITSRFTQTISTGCDIWSAAYQILFDYLPVLKSAHFAHEKEWRVVLTQPWQDLDHSSDVNSANAAQWARNHGIKYRVNGSLLIPYVAINLGGSGNRMMPALRSVLLGPTNSDIQQWKPFLQQLGYKNVVIVNSGESESVQENSVTIEFSNSPLRSIR</sequence>
<dbReference type="InterPro" id="IPR021352">
    <property type="entry name" value="DUF2971"/>
</dbReference>
<comment type="caution">
    <text evidence="1">The sequence shown here is derived from an EMBL/GenBank/DDBJ whole genome shotgun (WGS) entry which is preliminary data.</text>
</comment>
<name>A0A4V2KR80_9ACTO</name>
<dbReference type="RefSeq" id="WP_131281182.1">
    <property type="nucleotide sequence ID" value="NZ_JBHSLR010000006.1"/>
</dbReference>
<organism evidence="1 2">
    <name type="scientific">Arcanobacterium bovis</name>
    <dbReference type="NCBI Taxonomy" id="2529275"/>
    <lineage>
        <taxon>Bacteria</taxon>
        <taxon>Bacillati</taxon>
        <taxon>Actinomycetota</taxon>
        <taxon>Actinomycetes</taxon>
        <taxon>Actinomycetales</taxon>
        <taxon>Actinomycetaceae</taxon>
        <taxon>Arcanobacterium</taxon>
    </lineage>
</organism>
<accession>A0A4V2KR80</accession>
<dbReference type="Proteomes" id="UP000293036">
    <property type="component" value="Unassembled WGS sequence"/>
</dbReference>
<proteinExistence type="predicted"/>